<evidence type="ECO:0000256" key="1">
    <source>
        <dbReference type="SAM" id="MobiDB-lite"/>
    </source>
</evidence>
<evidence type="ECO:0000313" key="2">
    <source>
        <dbReference type="EMBL" id="SHH82020.1"/>
    </source>
</evidence>
<dbReference type="AlphaFoldDB" id="A0A1M5W3J6"/>
<reference evidence="2 3" key="1">
    <citation type="submission" date="2016-11" db="EMBL/GenBank/DDBJ databases">
        <authorList>
            <person name="Jaros S."/>
            <person name="Januszkiewicz K."/>
            <person name="Wedrychowicz H."/>
        </authorList>
    </citation>
    <scope>NUCLEOTIDE SEQUENCE [LARGE SCALE GENOMIC DNA]</scope>
    <source>
        <strain evidence="2 3">DSM 29431</strain>
    </source>
</reference>
<dbReference type="Proteomes" id="UP000184221">
    <property type="component" value="Unassembled WGS sequence"/>
</dbReference>
<proteinExistence type="predicted"/>
<keyword evidence="3" id="KW-1185">Reference proteome</keyword>
<gene>
    <name evidence="2" type="ORF">SAMN05443551_3233</name>
</gene>
<organism evidence="2 3">
    <name type="scientific">Marivita hallyeonensis</name>
    <dbReference type="NCBI Taxonomy" id="996342"/>
    <lineage>
        <taxon>Bacteria</taxon>
        <taxon>Pseudomonadati</taxon>
        <taxon>Pseudomonadota</taxon>
        <taxon>Alphaproteobacteria</taxon>
        <taxon>Rhodobacterales</taxon>
        <taxon>Roseobacteraceae</taxon>
        <taxon>Marivita</taxon>
    </lineage>
</organism>
<name>A0A1M5W3J6_9RHOB</name>
<dbReference type="EMBL" id="FQXC01000004">
    <property type="protein sequence ID" value="SHH82020.1"/>
    <property type="molecule type" value="Genomic_DNA"/>
</dbReference>
<accession>A0A1M5W3J6</accession>
<evidence type="ECO:0000313" key="3">
    <source>
        <dbReference type="Proteomes" id="UP000184221"/>
    </source>
</evidence>
<protein>
    <submittedName>
        <fullName evidence="2">Uncharacterized protein</fullName>
    </submittedName>
</protein>
<feature type="region of interest" description="Disordered" evidence="1">
    <location>
        <begin position="153"/>
        <end position="180"/>
    </location>
</feature>
<sequence>MAHSQPANQDTPSNVRDTVLSANLYGTWPAETIRASGHMCRANRPDTCLLLTSANAFKYVLLCRSNPHRTFAATARLGCCLCAYVGRLRGPSQSKRLLHYGTIQTVPAFGRPTQLASGRLPDLLNYCSEQSIPRLQHHWFLFDGFTKSSRKPHVQHFAQKQREPQHQNDAGRGMNKDRCL</sequence>